<protein>
    <submittedName>
        <fullName evidence="1">Uncharacterized protein</fullName>
    </submittedName>
</protein>
<sequence length="77" mass="8678">MDQIRFKDVVAAIAIIFLLNKQTQSPLMPTVMDHALTIVNKLANRKVTQAGFAQLLEPNLAVAVHHERRKSLNNLFN</sequence>
<dbReference type="EMBL" id="CAKOAT010545154">
    <property type="protein sequence ID" value="CAH8382204.1"/>
    <property type="molecule type" value="Genomic_DNA"/>
</dbReference>
<evidence type="ECO:0000313" key="2">
    <source>
        <dbReference type="Proteomes" id="UP001642260"/>
    </source>
</evidence>
<evidence type="ECO:0000313" key="1">
    <source>
        <dbReference type="EMBL" id="CAH8382204.1"/>
    </source>
</evidence>
<accession>A0ABC8LF00</accession>
<dbReference type="AlphaFoldDB" id="A0ABC8LF00"/>
<comment type="caution">
    <text evidence="1">The sequence shown here is derived from an EMBL/GenBank/DDBJ whole genome shotgun (WGS) entry which is preliminary data.</text>
</comment>
<name>A0ABC8LF00_ERUVS</name>
<dbReference type="Proteomes" id="UP001642260">
    <property type="component" value="Unassembled WGS sequence"/>
</dbReference>
<gene>
    <name evidence="1" type="ORF">ERUC_LOCUS34687</name>
</gene>
<proteinExistence type="predicted"/>
<organism evidence="1 2">
    <name type="scientific">Eruca vesicaria subsp. sativa</name>
    <name type="common">Garden rocket</name>
    <name type="synonym">Eruca sativa</name>
    <dbReference type="NCBI Taxonomy" id="29727"/>
    <lineage>
        <taxon>Eukaryota</taxon>
        <taxon>Viridiplantae</taxon>
        <taxon>Streptophyta</taxon>
        <taxon>Embryophyta</taxon>
        <taxon>Tracheophyta</taxon>
        <taxon>Spermatophyta</taxon>
        <taxon>Magnoliopsida</taxon>
        <taxon>eudicotyledons</taxon>
        <taxon>Gunneridae</taxon>
        <taxon>Pentapetalae</taxon>
        <taxon>rosids</taxon>
        <taxon>malvids</taxon>
        <taxon>Brassicales</taxon>
        <taxon>Brassicaceae</taxon>
        <taxon>Brassiceae</taxon>
        <taxon>Eruca</taxon>
    </lineage>
</organism>
<reference evidence="1 2" key="1">
    <citation type="submission" date="2022-03" db="EMBL/GenBank/DDBJ databases">
        <authorList>
            <person name="Macdonald S."/>
            <person name="Ahmed S."/>
            <person name="Newling K."/>
        </authorList>
    </citation>
    <scope>NUCLEOTIDE SEQUENCE [LARGE SCALE GENOMIC DNA]</scope>
</reference>
<keyword evidence="2" id="KW-1185">Reference proteome</keyword>